<dbReference type="PANTHER" id="PTHR36978">
    <property type="entry name" value="P-LOOP CONTAINING NUCLEOTIDE TRIPHOSPHATE HYDROLASE"/>
    <property type="match status" value="1"/>
</dbReference>
<gene>
    <name evidence="1" type="ORF">HIM_09776</name>
</gene>
<protein>
    <submittedName>
        <fullName evidence="1">Uncharacterized protein</fullName>
    </submittedName>
</protein>
<dbReference type="InterPro" id="IPR027417">
    <property type="entry name" value="P-loop_NTPase"/>
</dbReference>
<dbReference type="AlphaFoldDB" id="A0A0F7ZXJ2"/>
<sequence length="197" mass="22058">MASSNTTKTKMKVLSLGLPRTGSASLARALTILGYENVCHGIDIVDNAPRNIIDLFNRAADASYPMLPSYTGKELSVEDWEELYWNCEASTDVAGLFAPQMIRCYPDAKVILVIRPFDKWYESMDDGVFNIMFCRTANFISAVVEPMFRSRYLVVGRKLVLGLFGARTVQEIRENARSLRSSWFSTSRTGGNLSVSF</sequence>
<dbReference type="Gene3D" id="3.40.50.300">
    <property type="entry name" value="P-loop containing nucleotide triphosphate hydrolases"/>
    <property type="match status" value="1"/>
</dbReference>
<evidence type="ECO:0000313" key="1">
    <source>
        <dbReference type="EMBL" id="KJZ70817.1"/>
    </source>
</evidence>
<dbReference type="EMBL" id="KQ030604">
    <property type="protein sequence ID" value="KJZ70817.1"/>
    <property type="molecule type" value="Genomic_DNA"/>
</dbReference>
<accession>A0A0F7ZXJ2</accession>
<keyword evidence="2" id="KW-1185">Reference proteome</keyword>
<proteinExistence type="predicted"/>
<evidence type="ECO:0000313" key="2">
    <source>
        <dbReference type="Proteomes" id="UP000054481"/>
    </source>
</evidence>
<organism evidence="1 2">
    <name type="scientific">Hirsutella minnesotensis 3608</name>
    <dbReference type="NCBI Taxonomy" id="1043627"/>
    <lineage>
        <taxon>Eukaryota</taxon>
        <taxon>Fungi</taxon>
        <taxon>Dikarya</taxon>
        <taxon>Ascomycota</taxon>
        <taxon>Pezizomycotina</taxon>
        <taxon>Sordariomycetes</taxon>
        <taxon>Hypocreomycetidae</taxon>
        <taxon>Hypocreales</taxon>
        <taxon>Ophiocordycipitaceae</taxon>
        <taxon>Hirsutella</taxon>
    </lineage>
</organism>
<dbReference type="OrthoDB" id="408152at2759"/>
<dbReference type="SUPFAM" id="SSF52540">
    <property type="entry name" value="P-loop containing nucleoside triphosphate hydrolases"/>
    <property type="match status" value="1"/>
</dbReference>
<dbReference type="PANTHER" id="PTHR36978:SF4">
    <property type="entry name" value="P-LOOP CONTAINING NUCLEOSIDE TRIPHOSPHATE HYDROLASE PROTEIN"/>
    <property type="match status" value="1"/>
</dbReference>
<reference evidence="1 2" key="1">
    <citation type="journal article" date="2014" name="Genome Biol. Evol.">
        <title>Comparative genomics and transcriptomics analyses reveal divergent lifestyle features of nematode endoparasitic fungus Hirsutella minnesotensis.</title>
        <authorList>
            <person name="Lai Y."/>
            <person name="Liu K."/>
            <person name="Zhang X."/>
            <person name="Zhang X."/>
            <person name="Li K."/>
            <person name="Wang N."/>
            <person name="Shu C."/>
            <person name="Wu Y."/>
            <person name="Wang C."/>
            <person name="Bushley K.E."/>
            <person name="Xiang M."/>
            <person name="Liu X."/>
        </authorList>
    </citation>
    <scope>NUCLEOTIDE SEQUENCE [LARGE SCALE GENOMIC DNA]</scope>
    <source>
        <strain evidence="1 2">3608</strain>
    </source>
</reference>
<dbReference type="InterPro" id="IPR040632">
    <property type="entry name" value="Sulfotransfer_4"/>
</dbReference>
<dbReference type="Pfam" id="PF17784">
    <property type="entry name" value="Sulfotransfer_4"/>
    <property type="match status" value="1"/>
</dbReference>
<dbReference type="Proteomes" id="UP000054481">
    <property type="component" value="Unassembled WGS sequence"/>
</dbReference>
<name>A0A0F7ZXJ2_9HYPO</name>